<dbReference type="PRINTS" id="PR00633">
    <property type="entry name" value="RCCNDNSATION"/>
</dbReference>
<dbReference type="Gene3D" id="2.130.10.30">
    <property type="entry name" value="Regulator of chromosome condensation 1/beta-lactamase-inhibitor protein II"/>
    <property type="match status" value="2"/>
</dbReference>
<dbReference type="PANTHER" id="PTHR22870">
    <property type="entry name" value="REGULATOR OF CHROMOSOME CONDENSATION"/>
    <property type="match status" value="1"/>
</dbReference>
<dbReference type="CDD" id="cd18186">
    <property type="entry name" value="BTB_POZ_ZBTB_KLHL-like"/>
    <property type="match status" value="1"/>
</dbReference>
<name>A0ABQ8Z5K7_9EUKA</name>
<dbReference type="Pfam" id="PF00651">
    <property type="entry name" value="BTB"/>
    <property type="match status" value="1"/>
</dbReference>
<dbReference type="PROSITE" id="PS50012">
    <property type="entry name" value="RCC1_3"/>
    <property type="match status" value="1"/>
</dbReference>
<dbReference type="EMBL" id="JAOAOG010000050">
    <property type="protein sequence ID" value="KAJ6252086.1"/>
    <property type="molecule type" value="Genomic_DNA"/>
</dbReference>
<proteinExistence type="predicted"/>
<evidence type="ECO:0000256" key="2">
    <source>
        <dbReference type="PROSITE-ProRule" id="PRU00235"/>
    </source>
</evidence>
<gene>
    <name evidence="4" type="ORF">M0813_14635</name>
</gene>
<dbReference type="Gene3D" id="3.30.710.10">
    <property type="entry name" value="Potassium Channel Kv1.1, Chain A"/>
    <property type="match status" value="1"/>
</dbReference>
<evidence type="ECO:0000313" key="5">
    <source>
        <dbReference type="Proteomes" id="UP001150062"/>
    </source>
</evidence>
<dbReference type="InterPro" id="IPR009091">
    <property type="entry name" value="RCC1/BLIP-II"/>
</dbReference>
<organism evidence="4 5">
    <name type="scientific">Anaeramoeba flamelloides</name>
    <dbReference type="NCBI Taxonomy" id="1746091"/>
    <lineage>
        <taxon>Eukaryota</taxon>
        <taxon>Metamonada</taxon>
        <taxon>Anaeramoebidae</taxon>
        <taxon>Anaeramoeba</taxon>
    </lineage>
</organism>
<dbReference type="InterPro" id="IPR011333">
    <property type="entry name" value="SKP1/BTB/POZ_sf"/>
</dbReference>
<evidence type="ECO:0000313" key="4">
    <source>
        <dbReference type="EMBL" id="KAJ6252086.1"/>
    </source>
</evidence>
<keyword evidence="5" id="KW-1185">Reference proteome</keyword>
<dbReference type="InterPro" id="IPR000408">
    <property type="entry name" value="Reg_chr_condens"/>
</dbReference>
<evidence type="ECO:0000256" key="1">
    <source>
        <dbReference type="ARBA" id="ARBA00022737"/>
    </source>
</evidence>
<dbReference type="InterPro" id="IPR051210">
    <property type="entry name" value="Ub_ligase/GEF_domain"/>
</dbReference>
<dbReference type="InterPro" id="IPR000210">
    <property type="entry name" value="BTB/POZ_dom"/>
</dbReference>
<reference evidence="4" key="1">
    <citation type="submission" date="2022-08" db="EMBL/GenBank/DDBJ databases">
        <title>Novel sulfate-reducing endosymbionts in the free-living metamonad Anaeramoeba.</title>
        <authorList>
            <person name="Jerlstrom-Hultqvist J."/>
            <person name="Cepicka I."/>
            <person name="Gallot-Lavallee L."/>
            <person name="Salas-Leiva D."/>
            <person name="Curtis B.A."/>
            <person name="Zahonova K."/>
            <person name="Pipaliya S."/>
            <person name="Dacks J."/>
            <person name="Roger A.J."/>
        </authorList>
    </citation>
    <scope>NUCLEOTIDE SEQUENCE</scope>
    <source>
        <strain evidence="4">Schooner1</strain>
    </source>
</reference>
<evidence type="ECO:0000259" key="3">
    <source>
        <dbReference type="PROSITE" id="PS50097"/>
    </source>
</evidence>
<comment type="caution">
    <text evidence="4">The sequence shown here is derived from an EMBL/GenBank/DDBJ whole genome shotgun (WGS) entry which is preliminary data.</text>
</comment>
<dbReference type="PANTHER" id="PTHR22870:SF408">
    <property type="entry name" value="OS09G0560450 PROTEIN"/>
    <property type="match status" value="1"/>
</dbReference>
<protein>
    <submittedName>
        <fullName evidence="4">Btk-binding protein-related</fullName>
    </submittedName>
</protein>
<keyword evidence="1" id="KW-0677">Repeat</keyword>
<accession>A0ABQ8Z5K7</accession>
<dbReference type="Proteomes" id="UP001150062">
    <property type="component" value="Unassembled WGS sequence"/>
</dbReference>
<feature type="repeat" description="RCC1" evidence="2">
    <location>
        <begin position="149"/>
        <end position="196"/>
    </location>
</feature>
<dbReference type="SUPFAM" id="SSF50985">
    <property type="entry name" value="RCC1/BLIP-II"/>
    <property type="match status" value="1"/>
</dbReference>
<feature type="domain" description="BTB" evidence="3">
    <location>
        <begin position="466"/>
        <end position="554"/>
    </location>
</feature>
<dbReference type="PROSITE" id="PS50097">
    <property type="entry name" value="BTB"/>
    <property type="match status" value="1"/>
</dbReference>
<dbReference type="SUPFAM" id="SSF54695">
    <property type="entry name" value="POZ domain"/>
    <property type="match status" value="1"/>
</dbReference>
<sequence length="594" mass="68394">MQRYDLYVLGKQKTNFLVDHQGELFHNWKPVSKIKSPIKIVICYSPSALVWLKNNKLEFHQENSVNNLELPNNEKIKDICSVRLVYFVLTECGKLYTLANRSHSVVPQLGNEKSSFQKLLEVKYFTDNNLKVESVELGGWTNYYLCKGGQLYGSGMNDVGQLGIGQQPDSKKPLLIIGDVERMFSGHNSLRFFFTKRNDDKLYASGDNESGLLGYNTKGDRFYNPIIVRTEIKSSEILDLKTNSLISVLITTSGRTFSCGSMGYNGHNEALSKFTEIPQLQSKKCVQLATGQYHVLLLTEDCELYGWGFNGSNKPSTDYKLDKIPKKIEIPLLNRISTNAIKINCGVDTTFIYNSYHITSLKNDFKVFFQNQKFSDAKMGTLEKQIGVHKVFLEKRIGCEIEKINNALKEEEIDNIMEILNWAYFENVTDQNTLDRFFNSLQLSIKPKQNTLATCLLNLFKDEDSKDFNILVKIEEEEDEDDDDDDENKDDEQFEVIPVHKFILLARSGLFRDMFENVSENEEMNEVKDYSEKTIESLEILIKFFYTDKIELTADHDPQLVVEELSDAAEYYQLNENSSFNHQLNLIKDKFDLN</sequence>